<gene>
    <name evidence="9" type="ORF">SAMN05920897_104182</name>
</gene>
<dbReference type="OrthoDB" id="3177005at2"/>
<dbReference type="STRING" id="159291.SAMN05920897_104182"/>
<dbReference type="Proteomes" id="UP000186400">
    <property type="component" value="Unassembled WGS sequence"/>
</dbReference>
<keyword evidence="4" id="KW-1003">Cell membrane</keyword>
<feature type="transmembrane region" description="Helical" evidence="8">
    <location>
        <begin position="241"/>
        <end position="261"/>
    </location>
</feature>
<evidence type="ECO:0000256" key="4">
    <source>
        <dbReference type="ARBA" id="ARBA00022475"/>
    </source>
</evidence>
<evidence type="ECO:0000256" key="5">
    <source>
        <dbReference type="ARBA" id="ARBA00022692"/>
    </source>
</evidence>
<evidence type="ECO:0000256" key="8">
    <source>
        <dbReference type="SAM" id="Phobius"/>
    </source>
</evidence>
<dbReference type="RefSeq" id="WP_083943724.1">
    <property type="nucleotide sequence ID" value="NZ_FTMS01000004.1"/>
</dbReference>
<keyword evidence="5 8" id="KW-0812">Transmembrane</keyword>
<dbReference type="InterPro" id="IPR011606">
    <property type="entry name" value="Brnchd-chn_aa_trnsp_permease"/>
</dbReference>
<comment type="subcellular location">
    <subcellularLocation>
        <location evidence="1">Cell membrane</location>
        <topology evidence="1">Multi-pass membrane protein</topology>
    </subcellularLocation>
</comment>
<evidence type="ECO:0000256" key="2">
    <source>
        <dbReference type="ARBA" id="ARBA00010735"/>
    </source>
</evidence>
<feature type="transmembrane region" description="Helical" evidence="8">
    <location>
        <begin position="52"/>
        <end position="76"/>
    </location>
</feature>
<evidence type="ECO:0000256" key="1">
    <source>
        <dbReference type="ARBA" id="ARBA00004651"/>
    </source>
</evidence>
<feature type="transmembrane region" description="Helical" evidence="8">
    <location>
        <begin position="20"/>
        <end position="45"/>
    </location>
</feature>
<keyword evidence="6 8" id="KW-1133">Transmembrane helix</keyword>
<comment type="similarity">
    <text evidence="2">Belongs to the AzlC family.</text>
</comment>
<organism evidence="9 10">
    <name type="scientific">Alkalispirochaeta americana</name>
    <dbReference type="NCBI Taxonomy" id="159291"/>
    <lineage>
        <taxon>Bacteria</taxon>
        <taxon>Pseudomonadati</taxon>
        <taxon>Spirochaetota</taxon>
        <taxon>Spirochaetia</taxon>
        <taxon>Spirochaetales</taxon>
        <taxon>Spirochaetaceae</taxon>
        <taxon>Alkalispirochaeta</taxon>
    </lineage>
</organism>
<sequence>MAQSTNAPNQMHHSSSLSLFFSGAASALPIATGYIPVAITFGILVVNSGLSFLDAVLASALAFAGAAQFMAVGMYAGAISAAGVPLGGLSLAAGIQIVFAGWLLNLRHLLMSSVVAPNVAGSPSLPRRSLLAFGLTDEVFGVATWRIARDGPVSSAFLLGLELAAYSAWVGGTALGASLGEILAPSLRAAMGLALYALFAALLAGQFRARRRRPGPVAVAALCGATMNVFLRGPLALGPGSAFPIAMTVGALAGWAVTLMAEPVSLKEESSP</sequence>
<feature type="transmembrane region" description="Helical" evidence="8">
    <location>
        <begin position="156"/>
        <end position="180"/>
    </location>
</feature>
<dbReference type="GO" id="GO:0005886">
    <property type="term" value="C:plasma membrane"/>
    <property type="evidence" value="ECO:0007669"/>
    <property type="project" value="UniProtKB-SubCell"/>
</dbReference>
<feature type="transmembrane region" description="Helical" evidence="8">
    <location>
        <begin position="186"/>
        <end position="205"/>
    </location>
</feature>
<accession>A0A1N6QI39</accession>
<evidence type="ECO:0000256" key="6">
    <source>
        <dbReference type="ARBA" id="ARBA00022989"/>
    </source>
</evidence>
<proteinExistence type="inferred from homology"/>
<protein>
    <submittedName>
        <fullName evidence="9">4-azaleucine resistance probable transporter AzlC</fullName>
    </submittedName>
</protein>
<dbReference type="PANTHER" id="PTHR34979:SF1">
    <property type="entry name" value="INNER MEMBRANE PROTEIN YGAZ"/>
    <property type="match status" value="1"/>
</dbReference>
<dbReference type="Pfam" id="PF03591">
    <property type="entry name" value="AzlC"/>
    <property type="match status" value="1"/>
</dbReference>
<keyword evidence="3" id="KW-0813">Transport</keyword>
<dbReference type="GO" id="GO:1903785">
    <property type="term" value="P:L-valine transmembrane transport"/>
    <property type="evidence" value="ECO:0007669"/>
    <property type="project" value="TreeGrafter"/>
</dbReference>
<evidence type="ECO:0000313" key="9">
    <source>
        <dbReference type="EMBL" id="SIQ16230.1"/>
    </source>
</evidence>
<dbReference type="PANTHER" id="PTHR34979">
    <property type="entry name" value="INNER MEMBRANE PROTEIN YGAZ"/>
    <property type="match status" value="1"/>
</dbReference>
<dbReference type="EMBL" id="FTMS01000004">
    <property type="protein sequence ID" value="SIQ16230.1"/>
    <property type="molecule type" value="Genomic_DNA"/>
</dbReference>
<evidence type="ECO:0000256" key="3">
    <source>
        <dbReference type="ARBA" id="ARBA00022448"/>
    </source>
</evidence>
<name>A0A1N6QI39_9SPIO</name>
<dbReference type="AlphaFoldDB" id="A0A1N6QI39"/>
<reference evidence="10" key="1">
    <citation type="submission" date="2017-01" db="EMBL/GenBank/DDBJ databases">
        <authorList>
            <person name="Varghese N."/>
            <person name="Submissions S."/>
        </authorList>
    </citation>
    <scope>NUCLEOTIDE SEQUENCE [LARGE SCALE GENOMIC DNA]</scope>
    <source>
        <strain evidence="10">ASpG1</strain>
    </source>
</reference>
<evidence type="ECO:0000256" key="7">
    <source>
        <dbReference type="ARBA" id="ARBA00023136"/>
    </source>
</evidence>
<keyword evidence="7 8" id="KW-0472">Membrane</keyword>
<evidence type="ECO:0000313" key="10">
    <source>
        <dbReference type="Proteomes" id="UP000186400"/>
    </source>
</evidence>
<keyword evidence="10" id="KW-1185">Reference proteome</keyword>
<feature type="transmembrane region" description="Helical" evidence="8">
    <location>
        <begin position="82"/>
        <end position="104"/>
    </location>
</feature>